<comment type="caution">
    <text evidence="2">The sequence shown here is derived from an EMBL/GenBank/DDBJ whole genome shotgun (WGS) entry which is preliminary data.</text>
</comment>
<evidence type="ECO:0000313" key="2">
    <source>
        <dbReference type="EMBL" id="GAA3713498.1"/>
    </source>
</evidence>
<feature type="transmembrane region" description="Helical" evidence="1">
    <location>
        <begin position="12"/>
        <end position="33"/>
    </location>
</feature>
<evidence type="ECO:0008006" key="4">
    <source>
        <dbReference type="Google" id="ProtNLM"/>
    </source>
</evidence>
<accession>A0ABP7E2R2</accession>
<dbReference type="EMBL" id="BAAAYX010000014">
    <property type="protein sequence ID" value="GAA3713498.1"/>
    <property type="molecule type" value="Genomic_DNA"/>
</dbReference>
<proteinExistence type="predicted"/>
<evidence type="ECO:0000313" key="3">
    <source>
        <dbReference type="Proteomes" id="UP001500051"/>
    </source>
</evidence>
<keyword evidence="1" id="KW-0812">Transmembrane</keyword>
<dbReference type="RefSeq" id="WP_344813807.1">
    <property type="nucleotide sequence ID" value="NZ_BAAAYX010000014.1"/>
</dbReference>
<protein>
    <recommendedName>
        <fullName evidence="4">SipW-cognate class signal peptide</fullName>
    </recommendedName>
</protein>
<keyword evidence="1" id="KW-1133">Transmembrane helix</keyword>
<organism evidence="2 3">
    <name type="scientific">Microlunatus aurantiacus</name>
    <dbReference type="NCBI Taxonomy" id="446786"/>
    <lineage>
        <taxon>Bacteria</taxon>
        <taxon>Bacillati</taxon>
        <taxon>Actinomycetota</taxon>
        <taxon>Actinomycetes</taxon>
        <taxon>Propionibacteriales</taxon>
        <taxon>Propionibacteriaceae</taxon>
        <taxon>Microlunatus</taxon>
    </lineage>
</organism>
<evidence type="ECO:0000256" key="1">
    <source>
        <dbReference type="SAM" id="Phobius"/>
    </source>
</evidence>
<name>A0ABP7E2R2_9ACTN</name>
<dbReference type="Proteomes" id="UP001500051">
    <property type="component" value="Unassembled WGS sequence"/>
</dbReference>
<keyword evidence="1" id="KW-0472">Membrane</keyword>
<sequence length="178" mass="19049">MAQGQNKAMRISIGILLMTAFVLILFGLITRYAGGWGVPYFSFTSDRGSPCTNKITGYVCDPITLADVQFYSDAELPADTRVISGSYVATHDYVLKARMEVPKASAAAALAALADEFGPCVAGHPVPMETTQLTAVCVLANDDAVIREGEPPSRLYVIGTGLRTDDGTRVIDLTVRSR</sequence>
<gene>
    <name evidence="2" type="ORF">GCM10022204_35750</name>
</gene>
<reference evidence="3" key="1">
    <citation type="journal article" date="2019" name="Int. J. Syst. Evol. Microbiol.">
        <title>The Global Catalogue of Microorganisms (GCM) 10K type strain sequencing project: providing services to taxonomists for standard genome sequencing and annotation.</title>
        <authorList>
            <consortium name="The Broad Institute Genomics Platform"/>
            <consortium name="The Broad Institute Genome Sequencing Center for Infectious Disease"/>
            <person name="Wu L."/>
            <person name="Ma J."/>
        </authorList>
    </citation>
    <scope>NUCLEOTIDE SEQUENCE [LARGE SCALE GENOMIC DNA]</scope>
    <source>
        <strain evidence="3">JCM 16548</strain>
    </source>
</reference>
<keyword evidence="3" id="KW-1185">Reference proteome</keyword>